<evidence type="ECO:0000256" key="1">
    <source>
        <dbReference type="ARBA" id="ARBA00022649"/>
    </source>
</evidence>
<keyword evidence="3" id="KW-1185">Reference proteome</keyword>
<dbReference type="EMBL" id="FNEE01000015">
    <property type="protein sequence ID" value="SDK41134.1"/>
    <property type="molecule type" value="Genomic_DNA"/>
</dbReference>
<protein>
    <submittedName>
        <fullName evidence="2">Toxin ParE1/3/4</fullName>
    </submittedName>
</protein>
<dbReference type="Gene3D" id="3.30.2310.20">
    <property type="entry name" value="RelE-like"/>
    <property type="match status" value="1"/>
</dbReference>
<dbReference type="InterPro" id="IPR007712">
    <property type="entry name" value="RelE/ParE_toxin"/>
</dbReference>
<gene>
    <name evidence="2" type="ORF">SAMN05428953_11528</name>
</gene>
<dbReference type="InterPro" id="IPR035093">
    <property type="entry name" value="RelE/ParE_toxin_dom_sf"/>
</dbReference>
<reference evidence="3" key="1">
    <citation type="submission" date="2016-10" db="EMBL/GenBank/DDBJ databases">
        <authorList>
            <person name="Varghese N."/>
            <person name="Submissions S."/>
        </authorList>
    </citation>
    <scope>NUCLEOTIDE SEQUENCE [LARGE SCALE GENOMIC DNA]</scope>
    <source>
        <strain evidence="3">CGMCC 1.11022</strain>
    </source>
</reference>
<sequence>MMIQRLAVALSEEAIADLEAMAAYILESSGSESIANGFVDRIKQRCQSIGNAPRGGRSRDDIAPGLRSVPFEHSAIIAYVVDDELVRIVNIFYGGRDYEALMRDGGSSDPS</sequence>
<proteinExistence type="predicted"/>
<accession>A0A1G9BPR0</accession>
<dbReference type="Proteomes" id="UP000198894">
    <property type="component" value="Unassembled WGS sequence"/>
</dbReference>
<dbReference type="AlphaFoldDB" id="A0A1G9BPR0"/>
<evidence type="ECO:0000313" key="2">
    <source>
        <dbReference type="EMBL" id="SDK41134.1"/>
    </source>
</evidence>
<organism evidence="2 3">
    <name type="scientific">Mesorhizobium muleiense</name>
    <dbReference type="NCBI Taxonomy" id="1004279"/>
    <lineage>
        <taxon>Bacteria</taxon>
        <taxon>Pseudomonadati</taxon>
        <taxon>Pseudomonadota</taxon>
        <taxon>Alphaproteobacteria</taxon>
        <taxon>Hyphomicrobiales</taxon>
        <taxon>Phyllobacteriaceae</taxon>
        <taxon>Mesorhizobium</taxon>
    </lineage>
</organism>
<dbReference type="Pfam" id="PF05016">
    <property type="entry name" value="ParE_toxin"/>
    <property type="match status" value="1"/>
</dbReference>
<evidence type="ECO:0000313" key="3">
    <source>
        <dbReference type="Proteomes" id="UP000198894"/>
    </source>
</evidence>
<keyword evidence="1" id="KW-1277">Toxin-antitoxin system</keyword>
<name>A0A1G9BPR0_9HYPH</name>